<accession>A0AB37CND5</accession>
<sequence>MNDYQENLQVEQTEPKPKRKKKTIQERLDRALELKAKTEKQLADIQKRLDGYNKQVEELEVEARLEVIKRYDISPEELDAALKNYKEGD</sequence>
<feature type="compositionally biased region" description="Polar residues" evidence="1">
    <location>
        <begin position="1"/>
        <end position="12"/>
    </location>
</feature>
<dbReference type="RefSeq" id="WP_149561162.1">
    <property type="nucleotide sequence ID" value="NZ_CP040804.1"/>
</dbReference>
<organism evidence="2 3">
    <name type="scientific">Streptococcus salivarius</name>
    <dbReference type="NCBI Taxonomy" id="1304"/>
    <lineage>
        <taxon>Bacteria</taxon>
        <taxon>Bacillati</taxon>
        <taxon>Bacillota</taxon>
        <taxon>Bacilli</taxon>
        <taxon>Lactobacillales</taxon>
        <taxon>Streptococcaceae</taxon>
        <taxon>Streptococcus</taxon>
    </lineage>
</organism>
<gene>
    <name evidence="2" type="ORF">FHI56_03295</name>
</gene>
<feature type="region of interest" description="Disordered" evidence="1">
    <location>
        <begin position="1"/>
        <end position="24"/>
    </location>
</feature>
<evidence type="ECO:0000313" key="2">
    <source>
        <dbReference type="EMBL" id="QEM31960.1"/>
    </source>
</evidence>
<protein>
    <submittedName>
        <fullName evidence="2">Uncharacterized protein</fullName>
    </submittedName>
</protein>
<reference evidence="2 3" key="1">
    <citation type="submission" date="2019-06" db="EMBL/GenBank/DDBJ databases">
        <title>Complete genome sequence of Streptococcus salivarius LAB813.</title>
        <authorList>
            <person name="Levesque C.M."/>
            <person name="Gong S.-G."/>
            <person name="Dufour D."/>
            <person name="Barbour A."/>
        </authorList>
    </citation>
    <scope>NUCLEOTIDE SEQUENCE [LARGE SCALE GENOMIC DNA]</scope>
    <source>
        <strain evidence="2 3">LAB813</strain>
    </source>
</reference>
<proteinExistence type="predicted"/>
<dbReference type="EMBL" id="CP040804">
    <property type="protein sequence ID" value="QEM31960.1"/>
    <property type="molecule type" value="Genomic_DNA"/>
</dbReference>
<evidence type="ECO:0000313" key="3">
    <source>
        <dbReference type="Proteomes" id="UP000322622"/>
    </source>
</evidence>
<dbReference type="Proteomes" id="UP000322622">
    <property type="component" value="Chromosome"/>
</dbReference>
<dbReference type="AlphaFoldDB" id="A0AB37CND5"/>
<evidence type="ECO:0000256" key="1">
    <source>
        <dbReference type="SAM" id="MobiDB-lite"/>
    </source>
</evidence>
<name>A0AB37CND5_STRSL</name>